<evidence type="ECO:0000313" key="3">
    <source>
        <dbReference type="Proteomes" id="UP000217076"/>
    </source>
</evidence>
<dbReference type="PROSITE" id="PS51318">
    <property type="entry name" value="TAT"/>
    <property type="match status" value="1"/>
</dbReference>
<feature type="chain" id="PRO_5011747083" evidence="1">
    <location>
        <begin position="27"/>
        <end position="100"/>
    </location>
</feature>
<gene>
    <name evidence="2" type="ORF">SAMN05421742_10740</name>
</gene>
<protein>
    <submittedName>
        <fullName evidence="2">Uncharacterized protein</fullName>
    </submittedName>
</protein>
<dbReference type="Proteomes" id="UP000217076">
    <property type="component" value="Unassembled WGS sequence"/>
</dbReference>
<accession>A0A1G8CLM0</accession>
<name>A0A1G8CLM0_9PROT</name>
<dbReference type="AlphaFoldDB" id="A0A1G8CLM0"/>
<proteinExistence type="predicted"/>
<organism evidence="2 3">
    <name type="scientific">Roseospirillum parvum</name>
    <dbReference type="NCBI Taxonomy" id="83401"/>
    <lineage>
        <taxon>Bacteria</taxon>
        <taxon>Pseudomonadati</taxon>
        <taxon>Pseudomonadota</taxon>
        <taxon>Alphaproteobacteria</taxon>
        <taxon>Rhodospirillales</taxon>
        <taxon>Rhodospirillaceae</taxon>
        <taxon>Roseospirillum</taxon>
    </lineage>
</organism>
<dbReference type="STRING" id="83401.SAMN05421742_10740"/>
<dbReference type="EMBL" id="FNCV01000007">
    <property type="protein sequence ID" value="SDH46447.1"/>
    <property type="molecule type" value="Genomic_DNA"/>
</dbReference>
<keyword evidence="1" id="KW-0732">Signal</keyword>
<evidence type="ECO:0000256" key="1">
    <source>
        <dbReference type="SAM" id="SignalP"/>
    </source>
</evidence>
<reference evidence="3" key="1">
    <citation type="submission" date="2016-10" db="EMBL/GenBank/DDBJ databases">
        <authorList>
            <person name="Varghese N."/>
            <person name="Submissions S."/>
        </authorList>
    </citation>
    <scope>NUCLEOTIDE SEQUENCE [LARGE SCALE GENOMIC DNA]</scope>
    <source>
        <strain evidence="3">930I</strain>
    </source>
</reference>
<keyword evidence="3" id="KW-1185">Reference proteome</keyword>
<dbReference type="RefSeq" id="WP_092619881.1">
    <property type="nucleotide sequence ID" value="NZ_FNCV01000007.1"/>
</dbReference>
<feature type="signal peptide" evidence="1">
    <location>
        <begin position="1"/>
        <end position="26"/>
    </location>
</feature>
<evidence type="ECO:0000313" key="2">
    <source>
        <dbReference type="EMBL" id="SDH46447.1"/>
    </source>
</evidence>
<sequence>MSLLRRQLLGGVGGLAALLAAAPARAFRLQAPTVDEAHDIAANRTCRSAAEAYHRALLSEAEAALDSRPDLDEEARRVALAEMACPVCGCTLLAAGHTDG</sequence>
<dbReference type="InterPro" id="IPR006311">
    <property type="entry name" value="TAT_signal"/>
</dbReference>